<evidence type="ECO:0000313" key="10">
    <source>
        <dbReference type="Proteomes" id="UP000593576"/>
    </source>
</evidence>
<gene>
    <name evidence="9" type="ORF">Goshw_005307</name>
</gene>
<dbReference type="InterPro" id="IPR036638">
    <property type="entry name" value="HLH_DNA-bd_sf"/>
</dbReference>
<keyword evidence="5" id="KW-0175">Coiled coil</keyword>
<proteinExistence type="predicted"/>
<accession>A0A7J9L7R9</accession>
<dbReference type="EMBL" id="JABFAF010000005">
    <property type="protein sequence ID" value="MBA0854805.1"/>
    <property type="molecule type" value="Genomic_DNA"/>
</dbReference>
<name>A0A7J9L7R9_GOSSC</name>
<feature type="compositionally biased region" description="Polar residues" evidence="6">
    <location>
        <begin position="34"/>
        <end position="43"/>
    </location>
</feature>
<keyword evidence="2" id="KW-0805">Transcription regulation</keyword>
<protein>
    <recommendedName>
        <fullName evidence="8">BHLH domain-containing protein</fullName>
    </recommendedName>
</protein>
<feature type="coiled-coil region" evidence="5">
    <location>
        <begin position="183"/>
        <end position="217"/>
    </location>
</feature>
<feature type="compositionally biased region" description="Low complexity" evidence="6">
    <location>
        <begin position="12"/>
        <end position="22"/>
    </location>
</feature>
<evidence type="ECO:0000256" key="5">
    <source>
        <dbReference type="SAM" id="Coils"/>
    </source>
</evidence>
<feature type="transmembrane region" description="Helical" evidence="7">
    <location>
        <begin position="77"/>
        <end position="100"/>
    </location>
</feature>
<evidence type="ECO:0000256" key="4">
    <source>
        <dbReference type="ARBA" id="ARBA00023242"/>
    </source>
</evidence>
<keyword evidence="7" id="KW-0472">Membrane</keyword>
<dbReference type="PANTHER" id="PTHR47001:SF3">
    <property type="entry name" value="TRANSCRIPTION FACTOR BHLH121"/>
    <property type="match status" value="1"/>
</dbReference>
<feature type="region of interest" description="Disordered" evidence="6">
    <location>
        <begin position="294"/>
        <end position="409"/>
    </location>
</feature>
<keyword evidence="3" id="KW-0804">Transcription</keyword>
<dbReference type="AlphaFoldDB" id="A0A7J9L7R9"/>
<dbReference type="PROSITE" id="PS50888">
    <property type="entry name" value="BHLH"/>
    <property type="match status" value="1"/>
</dbReference>
<dbReference type="GO" id="GO:0046983">
    <property type="term" value="F:protein dimerization activity"/>
    <property type="evidence" value="ECO:0007669"/>
    <property type="project" value="InterPro"/>
</dbReference>
<dbReference type="GO" id="GO:0006879">
    <property type="term" value="P:intracellular iron ion homeostasis"/>
    <property type="evidence" value="ECO:0007669"/>
    <property type="project" value="InterPro"/>
</dbReference>
<comment type="subcellular location">
    <subcellularLocation>
        <location evidence="1">Nucleus</location>
    </subcellularLocation>
</comment>
<evidence type="ECO:0000256" key="3">
    <source>
        <dbReference type="ARBA" id="ARBA00023163"/>
    </source>
</evidence>
<evidence type="ECO:0000259" key="8">
    <source>
        <dbReference type="PROSITE" id="PS50888"/>
    </source>
</evidence>
<dbReference type="OrthoDB" id="515493at2759"/>
<dbReference type="PANTHER" id="PTHR47001">
    <property type="entry name" value="TRANSCRIPTION FACTOR BHLH121"/>
    <property type="match status" value="1"/>
</dbReference>
<dbReference type="SMART" id="SM00353">
    <property type="entry name" value="HLH"/>
    <property type="match status" value="1"/>
</dbReference>
<feature type="compositionally biased region" description="Polar residues" evidence="6">
    <location>
        <begin position="294"/>
        <end position="312"/>
    </location>
</feature>
<evidence type="ECO:0000256" key="1">
    <source>
        <dbReference type="ARBA" id="ARBA00004123"/>
    </source>
</evidence>
<evidence type="ECO:0000256" key="2">
    <source>
        <dbReference type="ARBA" id="ARBA00023015"/>
    </source>
</evidence>
<feature type="compositionally biased region" description="Basic and acidic residues" evidence="6">
    <location>
        <begin position="314"/>
        <end position="334"/>
    </location>
</feature>
<feature type="domain" description="BHLH" evidence="8">
    <location>
        <begin position="57"/>
        <end position="137"/>
    </location>
</feature>
<dbReference type="GO" id="GO:0003700">
    <property type="term" value="F:DNA-binding transcription factor activity"/>
    <property type="evidence" value="ECO:0007669"/>
    <property type="project" value="InterPro"/>
</dbReference>
<dbReference type="SUPFAM" id="SSF47459">
    <property type="entry name" value="HLH, helix-loop-helix DNA-binding domain"/>
    <property type="match status" value="1"/>
</dbReference>
<sequence length="409" mass="45490">MDQLRKDAAFLPSIPSSNPSIIEFCQPPVDPLVPSTTRTQSKSGQRDGEEPKDCVTARKLQKADREKSRRDRLNEHFLELGNALGSFTLLFVPIVIIVTLEFDLKSLLICLWNPDPDRPKNDKATILTDTIQLLKDLTSQVTKLKGEHAMLTEESREVIFDMFEFSIRCLDLRNLFDKALTGKRTIEAIILELTVEKNDLKDEKASLKSEIDDLNIQYQQRVRTMFPWASVDYPVVMAPPSYPFPVPMAMPPPGAIPMHPSMQPFPFFGNQNPGVIHNPCSTFVPYMTPTTMVEQQPTQHVTPPAQPSSRSHASGKEDSKNKSSGESKIEKTVDSNDVATDLELKTPGSTADQDLSSGQRKLKKSLRKENSNTEGSYSSRCSSSYSAQDSSSNSVVGGKKADDLDGRND</sequence>
<evidence type="ECO:0000313" key="9">
    <source>
        <dbReference type="EMBL" id="MBA0854805.1"/>
    </source>
</evidence>
<dbReference type="InterPro" id="IPR044579">
    <property type="entry name" value="bHLH11/121"/>
</dbReference>
<dbReference type="GO" id="GO:0005634">
    <property type="term" value="C:nucleus"/>
    <property type="evidence" value="ECO:0007669"/>
    <property type="project" value="UniProtKB-SubCell"/>
</dbReference>
<reference evidence="9 10" key="1">
    <citation type="journal article" date="2019" name="Genome Biol. Evol.">
        <title>Insights into the evolution of the New World diploid cottons (Gossypium, subgenus Houzingenia) based on genome sequencing.</title>
        <authorList>
            <person name="Grover C.E."/>
            <person name="Arick M.A. 2nd"/>
            <person name="Thrash A."/>
            <person name="Conover J.L."/>
            <person name="Sanders W.S."/>
            <person name="Peterson D.G."/>
            <person name="Frelichowski J.E."/>
            <person name="Scheffler J.A."/>
            <person name="Scheffler B.E."/>
            <person name="Wendel J.F."/>
        </authorList>
    </citation>
    <scope>NUCLEOTIDE SEQUENCE [LARGE SCALE GENOMIC DNA]</scope>
    <source>
        <strain evidence="9">1</strain>
        <tissue evidence="9">Leaf</tissue>
    </source>
</reference>
<keyword evidence="7" id="KW-1133">Transmembrane helix</keyword>
<dbReference type="Proteomes" id="UP000593576">
    <property type="component" value="Unassembled WGS sequence"/>
</dbReference>
<feature type="compositionally biased region" description="Polar residues" evidence="6">
    <location>
        <begin position="347"/>
        <end position="359"/>
    </location>
</feature>
<comment type="caution">
    <text evidence="9">The sequence shown here is derived from an EMBL/GenBank/DDBJ whole genome shotgun (WGS) entry which is preliminary data.</text>
</comment>
<dbReference type="Gene3D" id="4.10.280.10">
    <property type="entry name" value="Helix-loop-helix DNA-binding domain"/>
    <property type="match status" value="1"/>
</dbReference>
<feature type="compositionally biased region" description="Basic and acidic residues" evidence="6">
    <location>
        <begin position="399"/>
        <end position="409"/>
    </location>
</feature>
<evidence type="ECO:0000256" key="7">
    <source>
        <dbReference type="SAM" id="Phobius"/>
    </source>
</evidence>
<feature type="compositionally biased region" description="Low complexity" evidence="6">
    <location>
        <begin position="376"/>
        <end position="394"/>
    </location>
</feature>
<feature type="region of interest" description="Disordered" evidence="6">
    <location>
        <begin position="1"/>
        <end position="67"/>
    </location>
</feature>
<organism evidence="9 10">
    <name type="scientific">Gossypium schwendimanii</name>
    <name type="common">Cotton</name>
    <dbReference type="NCBI Taxonomy" id="34291"/>
    <lineage>
        <taxon>Eukaryota</taxon>
        <taxon>Viridiplantae</taxon>
        <taxon>Streptophyta</taxon>
        <taxon>Embryophyta</taxon>
        <taxon>Tracheophyta</taxon>
        <taxon>Spermatophyta</taxon>
        <taxon>Magnoliopsida</taxon>
        <taxon>eudicotyledons</taxon>
        <taxon>Gunneridae</taxon>
        <taxon>Pentapetalae</taxon>
        <taxon>rosids</taxon>
        <taxon>malvids</taxon>
        <taxon>Malvales</taxon>
        <taxon>Malvaceae</taxon>
        <taxon>Malvoideae</taxon>
        <taxon>Gossypium</taxon>
    </lineage>
</organism>
<evidence type="ECO:0000256" key="6">
    <source>
        <dbReference type="SAM" id="MobiDB-lite"/>
    </source>
</evidence>
<dbReference type="InterPro" id="IPR011598">
    <property type="entry name" value="bHLH_dom"/>
</dbReference>
<dbReference type="Pfam" id="PF00010">
    <property type="entry name" value="HLH"/>
    <property type="match status" value="1"/>
</dbReference>
<keyword evidence="10" id="KW-1185">Reference proteome</keyword>
<feature type="compositionally biased region" description="Basic and acidic residues" evidence="6">
    <location>
        <begin position="44"/>
        <end position="67"/>
    </location>
</feature>
<keyword evidence="7" id="KW-0812">Transmembrane</keyword>
<keyword evidence="4" id="KW-0539">Nucleus</keyword>